<evidence type="ECO:0000313" key="1">
    <source>
        <dbReference type="EMBL" id="MFC4128910.1"/>
    </source>
</evidence>
<sequence>MSLADDAANLTHRDPINKGSIDVTSDGATVNNVVVEGQINDDWTRVFALFNLNAAEFEVVDDTVRMSTWQQSKATEDGTRDAIQLWSYSARFRRRRSTDVSPKTLAAWQAALRAHPLPRPVQRRDGSTYVILVADPQLGKKGTEEAVANWRRGVEAHLALAQLLAPELASVHVAFMGDETEGVCNNYGNQPHTVELNMSRQLELDFDLRVWTIKEAASLGLPLSVSSVISNHGEWTRNGSKEPVTSQGDNASTHIARQVRKLFDELAEHGAAPAIDWHIGAGDPAITLTLSGVDCYFSHGYIEKGRGSSSETRTRNAIERQILGRTEQLGETSLFFTAHYHHFYSQEFEGRTLFGCPALEAERSSEYMLNQYGVWSPAGMLGLMVGAHNQRGWSNLNVF</sequence>
<accession>A0ABV8LDD4</accession>
<comment type="caution">
    <text evidence="1">The sequence shown here is derived from an EMBL/GenBank/DDBJ whole genome shotgun (WGS) entry which is preliminary data.</text>
</comment>
<dbReference type="Proteomes" id="UP001595767">
    <property type="component" value="Unassembled WGS sequence"/>
</dbReference>
<organism evidence="1 2">
    <name type="scientific">Nocardia rhizosphaerae</name>
    <dbReference type="NCBI Taxonomy" id="1691571"/>
    <lineage>
        <taxon>Bacteria</taxon>
        <taxon>Bacillati</taxon>
        <taxon>Actinomycetota</taxon>
        <taxon>Actinomycetes</taxon>
        <taxon>Mycobacteriales</taxon>
        <taxon>Nocardiaceae</taxon>
        <taxon>Nocardia</taxon>
    </lineage>
</organism>
<reference evidence="2" key="1">
    <citation type="journal article" date="2019" name="Int. J. Syst. Evol. Microbiol.">
        <title>The Global Catalogue of Microorganisms (GCM) 10K type strain sequencing project: providing services to taxonomists for standard genome sequencing and annotation.</title>
        <authorList>
            <consortium name="The Broad Institute Genomics Platform"/>
            <consortium name="The Broad Institute Genome Sequencing Center for Infectious Disease"/>
            <person name="Wu L."/>
            <person name="Ma J."/>
        </authorList>
    </citation>
    <scope>NUCLEOTIDE SEQUENCE [LARGE SCALE GENOMIC DNA]</scope>
    <source>
        <strain evidence="2">CGMCC 4.7204</strain>
    </source>
</reference>
<dbReference type="EMBL" id="JBHSBA010000016">
    <property type="protein sequence ID" value="MFC4128910.1"/>
    <property type="molecule type" value="Genomic_DNA"/>
</dbReference>
<gene>
    <name evidence="1" type="ORF">ACFOW8_28660</name>
</gene>
<evidence type="ECO:0000313" key="2">
    <source>
        <dbReference type="Proteomes" id="UP001595767"/>
    </source>
</evidence>
<protein>
    <submittedName>
        <fullName evidence="1">Uncharacterized protein</fullName>
    </submittedName>
</protein>
<keyword evidence="2" id="KW-1185">Reference proteome</keyword>
<name>A0ABV8LDD4_9NOCA</name>
<dbReference type="RefSeq" id="WP_378554790.1">
    <property type="nucleotide sequence ID" value="NZ_JBHSBA010000016.1"/>
</dbReference>
<proteinExistence type="predicted"/>